<evidence type="ECO:0000259" key="1">
    <source>
        <dbReference type="Pfam" id="PF13592"/>
    </source>
</evidence>
<dbReference type="Proteomes" id="UP001225761">
    <property type="component" value="Unassembled WGS sequence"/>
</dbReference>
<dbReference type="EMBL" id="JASHIE010000028">
    <property type="protein sequence ID" value="MDI9877769.1"/>
    <property type="molecule type" value="Genomic_DNA"/>
</dbReference>
<proteinExistence type="predicted"/>
<gene>
    <name evidence="2" type="ORF">QM481_24720</name>
</gene>
<comment type="caution">
    <text evidence="2">The sequence shown here is derived from an EMBL/GenBank/DDBJ whole genome shotgun (WGS) entry which is preliminary data.</text>
</comment>
<keyword evidence="3" id="KW-1185">Reference proteome</keyword>
<name>A0ABT6Z9G9_9BACT</name>
<evidence type="ECO:0000313" key="3">
    <source>
        <dbReference type="Proteomes" id="UP001225761"/>
    </source>
</evidence>
<sequence length="128" mass="14931">MRKQPTLLTEEQALAFKQVILQNRPFEVGLEGNIWTGKIMQIYLKSTYGVDYKSGIYDLLERLNLSHQRAHFDYGNADSDKQKAFVSDLKNQLLEADEKTVVLMYDEFSISERPTSYYGWAEKNPTLW</sequence>
<organism evidence="2 3">
    <name type="scientific">Flectobacillus rivi</name>
    <dbReference type="NCBI Taxonomy" id="2984209"/>
    <lineage>
        <taxon>Bacteria</taxon>
        <taxon>Pseudomonadati</taxon>
        <taxon>Bacteroidota</taxon>
        <taxon>Cytophagia</taxon>
        <taxon>Cytophagales</taxon>
        <taxon>Flectobacillaceae</taxon>
        <taxon>Flectobacillus</taxon>
    </lineage>
</organism>
<feature type="domain" description="Winged helix-turn helix" evidence="1">
    <location>
        <begin position="32"/>
        <end position="86"/>
    </location>
</feature>
<dbReference type="InterPro" id="IPR025959">
    <property type="entry name" value="Winged_HTH_dom"/>
</dbReference>
<accession>A0ABT6Z9G9</accession>
<reference evidence="2 3" key="1">
    <citation type="submission" date="2023-05" db="EMBL/GenBank/DDBJ databases">
        <title>Novel species of genus Flectobacillus isolated from stream in China.</title>
        <authorList>
            <person name="Lu H."/>
        </authorList>
    </citation>
    <scope>NUCLEOTIDE SEQUENCE [LARGE SCALE GENOMIC DNA]</scope>
    <source>
        <strain evidence="2 3">LFS242W</strain>
    </source>
</reference>
<dbReference type="Pfam" id="PF13592">
    <property type="entry name" value="HTH_33"/>
    <property type="match status" value="1"/>
</dbReference>
<evidence type="ECO:0000313" key="2">
    <source>
        <dbReference type="EMBL" id="MDI9877769.1"/>
    </source>
</evidence>
<dbReference type="RefSeq" id="WP_283383781.1">
    <property type="nucleotide sequence ID" value="NZ_JASHIE010000028.1"/>
</dbReference>
<protein>
    <submittedName>
        <fullName evidence="2">Winged helix-turn-helix domain-containing protein</fullName>
    </submittedName>
</protein>